<protein>
    <recommendedName>
        <fullName evidence="12">Nucleolar protein 10</fullName>
    </recommendedName>
</protein>
<evidence type="ECO:0008006" key="12">
    <source>
        <dbReference type="Google" id="ProtNLM"/>
    </source>
</evidence>
<keyword evidence="11" id="KW-1185">Reference proteome</keyword>
<feature type="compositionally biased region" description="Polar residues" evidence="6">
    <location>
        <begin position="751"/>
        <end position="760"/>
    </location>
</feature>
<evidence type="ECO:0000256" key="6">
    <source>
        <dbReference type="SAM" id="MobiDB-lite"/>
    </source>
</evidence>
<feature type="compositionally biased region" description="Basic residues" evidence="6">
    <location>
        <begin position="722"/>
        <end position="732"/>
    </location>
</feature>
<dbReference type="InterPro" id="IPR056551">
    <property type="entry name" value="Beta-prop_NOL10_N"/>
</dbReference>
<feature type="region of interest" description="Disordered" evidence="6">
    <location>
        <begin position="462"/>
        <end position="483"/>
    </location>
</feature>
<dbReference type="GO" id="GO:0032040">
    <property type="term" value="C:small-subunit processome"/>
    <property type="evidence" value="ECO:0007669"/>
    <property type="project" value="TreeGrafter"/>
</dbReference>
<evidence type="ECO:0000259" key="8">
    <source>
        <dbReference type="Pfam" id="PF23097"/>
    </source>
</evidence>
<dbReference type="Gene3D" id="2.130.10.10">
    <property type="entry name" value="YVTN repeat-like/Quinoprotein amine dehydrogenase"/>
    <property type="match status" value="1"/>
</dbReference>
<dbReference type="AlphaFoldDB" id="A0AAW1SA52"/>
<feature type="region of interest" description="Disordered" evidence="6">
    <location>
        <begin position="527"/>
        <end position="760"/>
    </location>
</feature>
<name>A0AAW1SA52_9CHLO</name>
<evidence type="ECO:0000259" key="7">
    <source>
        <dbReference type="Pfam" id="PF08159"/>
    </source>
</evidence>
<proteinExistence type="inferred from homology"/>
<gene>
    <name evidence="10" type="ORF">WJX74_003998</name>
</gene>
<dbReference type="GO" id="GO:0000462">
    <property type="term" value="P:maturation of SSU-rRNA from tricistronic rRNA transcript (SSU-rRNA, 5.8S rRNA, LSU-rRNA)"/>
    <property type="evidence" value="ECO:0007669"/>
    <property type="project" value="TreeGrafter"/>
</dbReference>
<accession>A0AAW1SA52</accession>
<dbReference type="InterPro" id="IPR015943">
    <property type="entry name" value="WD40/YVTN_repeat-like_dom_sf"/>
</dbReference>
<comment type="caution">
    <text evidence="10">The sequence shown here is derived from an EMBL/GenBank/DDBJ whole genome shotgun (WGS) entry which is preliminary data.</text>
</comment>
<dbReference type="InterPro" id="IPR040382">
    <property type="entry name" value="NOL10/Enp2"/>
</dbReference>
<dbReference type="EMBL" id="JALJOS010000002">
    <property type="protein sequence ID" value="KAK9842892.1"/>
    <property type="molecule type" value="Genomic_DNA"/>
</dbReference>
<dbReference type="InterPro" id="IPR036322">
    <property type="entry name" value="WD40_repeat_dom_sf"/>
</dbReference>
<dbReference type="SUPFAM" id="SSF50978">
    <property type="entry name" value="WD40 repeat-like"/>
    <property type="match status" value="1"/>
</dbReference>
<feature type="domain" description="Nucleolar protein 10-like N-terminal" evidence="9">
    <location>
        <begin position="3"/>
        <end position="365"/>
    </location>
</feature>
<feature type="compositionally biased region" description="Acidic residues" evidence="6">
    <location>
        <begin position="556"/>
        <end position="570"/>
    </location>
</feature>
<feature type="region of interest" description="Disordered" evidence="6">
    <location>
        <begin position="500"/>
        <end position="519"/>
    </location>
</feature>
<dbReference type="PANTHER" id="PTHR14927">
    <property type="entry name" value="NUCLEOLAR PROTEIN 10"/>
    <property type="match status" value="1"/>
</dbReference>
<evidence type="ECO:0000256" key="4">
    <source>
        <dbReference type="ARBA" id="ARBA00022737"/>
    </source>
</evidence>
<evidence type="ECO:0000256" key="2">
    <source>
        <dbReference type="ARBA" id="ARBA00005264"/>
    </source>
</evidence>
<dbReference type="GO" id="GO:0030686">
    <property type="term" value="C:90S preribosome"/>
    <property type="evidence" value="ECO:0007669"/>
    <property type="project" value="TreeGrafter"/>
</dbReference>
<dbReference type="InterPro" id="IPR012580">
    <property type="entry name" value="NUC153"/>
</dbReference>
<dbReference type="Pfam" id="PF08159">
    <property type="entry name" value="NUC153"/>
    <property type="match status" value="1"/>
</dbReference>
<feature type="compositionally biased region" description="Basic and acidic residues" evidence="6">
    <location>
        <begin position="502"/>
        <end position="519"/>
    </location>
</feature>
<comment type="similarity">
    <text evidence="2">Belongs to the WD repeat NOL10/ENP2 family.</text>
</comment>
<evidence type="ECO:0000256" key="3">
    <source>
        <dbReference type="ARBA" id="ARBA00022574"/>
    </source>
</evidence>
<sequence length="760" mass="82370">MALQVSASDGVKVYNISANKKQPQWAGGKRRPSLVKDQNFGRSIDLIQDLHFPAACQRLKISPDGQFLFASGIHPPRVRVFELSQLSLKFERHLDSQIVEFQVLTEDYSKLAFLCEDRTLHFHAKFGAYHKTRIPRAGRDIAYASAQAELLVAASSPDIYRLSLADGLFMAPLQSRSPAVNACGVAPAHGLVGCAGEDGWLECFDLRQRRSVGAVNAAAAMDAPGEELRALRFSDSGLHCAVGTSNGLVAVFDLRSSRPTVIKDHMYDAPIVDIKFHTPPGGSTQRIVSADTHIVKVWDASSGSTFTNIEPTEGSINDVCLWKDSGLAMLACDSPRIPAYFVPAMGSAPRWASFLEGLTEELEEDAAPAIYDDYKFVTTTDLDKLGLGHLIGTPLLRAHLHGYFLDNRLYKKARDLVQPFAYDAYRQQRIQQKLDAERQSRIGIVRKAPKVNAKAAARMLAGQKNAGPDGEKAGAAEPGLVDDPRFKAMFEQDDFAIDEDTKEYRALHPNRDAKGRDQRLVEEHFETVGSSDDEDGADANGAGPSASGSDYGMDSDAADSDGLIGEDSDEDYQRRRARKQAAQRPSKAMRPQPTAKRREVGGPRMLAAKDAAAAAAFRRRESLSEAHALPLSERIPHRNPDVPGKSMAGGRREMSFTPSRRGRGRSGPGDEDFGDGISGGRRGSSRGRFGGRSSSRGGSRGGSMGRSDRGRGRGRGSGSGRSRGRGGRRGRGRGIGSVAMAVPMGRAASNDWKSYSRANS</sequence>
<evidence type="ECO:0000313" key="11">
    <source>
        <dbReference type="Proteomes" id="UP001438707"/>
    </source>
</evidence>
<evidence type="ECO:0000313" key="10">
    <source>
        <dbReference type="EMBL" id="KAK9842892.1"/>
    </source>
</evidence>
<dbReference type="Pfam" id="PF23098">
    <property type="entry name" value="Beta-prop_NOL10_N"/>
    <property type="match status" value="1"/>
</dbReference>
<feature type="domain" description="Nucleolar protein 10-like second" evidence="8">
    <location>
        <begin position="370"/>
        <end position="417"/>
    </location>
</feature>
<comment type="subcellular location">
    <subcellularLocation>
        <location evidence="1">Nucleus</location>
        <location evidence="1">Nucleolus</location>
    </subcellularLocation>
</comment>
<reference evidence="10 11" key="1">
    <citation type="journal article" date="2024" name="Nat. Commun.">
        <title>Phylogenomics reveals the evolutionary origins of lichenization in chlorophyte algae.</title>
        <authorList>
            <person name="Puginier C."/>
            <person name="Libourel C."/>
            <person name="Otte J."/>
            <person name="Skaloud P."/>
            <person name="Haon M."/>
            <person name="Grisel S."/>
            <person name="Petersen M."/>
            <person name="Berrin J.G."/>
            <person name="Delaux P.M."/>
            <person name="Dal Grande F."/>
            <person name="Keller J."/>
        </authorList>
    </citation>
    <scope>NUCLEOTIDE SEQUENCE [LARGE SCALE GENOMIC DNA]</scope>
    <source>
        <strain evidence="10 11">SAG 2145</strain>
    </source>
</reference>
<feature type="domain" description="NUC153" evidence="7">
    <location>
        <begin position="483"/>
        <end position="510"/>
    </location>
</feature>
<dbReference type="Proteomes" id="UP001438707">
    <property type="component" value="Unassembled WGS sequence"/>
</dbReference>
<keyword evidence="4" id="KW-0677">Repeat</keyword>
<dbReference type="PANTHER" id="PTHR14927:SF0">
    <property type="entry name" value="NUCLEOLAR PROTEIN 10"/>
    <property type="match status" value="1"/>
</dbReference>
<dbReference type="InterPro" id="IPR056550">
    <property type="entry name" value="NOL10_2nd"/>
</dbReference>
<evidence type="ECO:0000256" key="1">
    <source>
        <dbReference type="ARBA" id="ARBA00004604"/>
    </source>
</evidence>
<organism evidence="10 11">
    <name type="scientific">Apatococcus lobatus</name>
    <dbReference type="NCBI Taxonomy" id="904363"/>
    <lineage>
        <taxon>Eukaryota</taxon>
        <taxon>Viridiplantae</taxon>
        <taxon>Chlorophyta</taxon>
        <taxon>core chlorophytes</taxon>
        <taxon>Trebouxiophyceae</taxon>
        <taxon>Chlorellales</taxon>
        <taxon>Chlorellaceae</taxon>
        <taxon>Apatococcus</taxon>
    </lineage>
</organism>
<keyword evidence="3" id="KW-0853">WD repeat</keyword>
<dbReference type="Pfam" id="PF23097">
    <property type="entry name" value="NOL10_2nd"/>
    <property type="match status" value="1"/>
</dbReference>
<keyword evidence="5" id="KW-0539">Nucleus</keyword>
<evidence type="ECO:0000259" key="9">
    <source>
        <dbReference type="Pfam" id="PF23098"/>
    </source>
</evidence>
<evidence type="ECO:0000256" key="5">
    <source>
        <dbReference type="ARBA" id="ARBA00023242"/>
    </source>
</evidence>